<evidence type="ECO:0000259" key="2">
    <source>
        <dbReference type="Pfam" id="PF12146"/>
    </source>
</evidence>
<dbReference type="RefSeq" id="WP_136435614.1">
    <property type="nucleotide sequence ID" value="NZ_JBHSNS010000001.1"/>
</dbReference>
<sequence length="285" mass="31580">MEYNTRHNLGSSVVADDGRELPLVTYEPAQAPVGVVLVVPAMATAASFYEPFCRWLAEQGFRAVTFDYRGMGGPAQMRAETADVDRWFADAALILDAVADAADGLPITWVGHSLGGQMVPFVDHGRLAQVITVAAGDGYWRRNAPRIKWVTPLLFAVVAPLAIRVAGYYPGSRLRMLADVPAGAMRQWGRWCRHPEYLQADHPEAPGLFASVKAPLMSLSFEDDELLSAESIKHLHDWYVNADQVRQRYSPAQLDGRRVGHHGFFRKANVDLWEELVLPWVASAV</sequence>
<keyword evidence="1" id="KW-1133">Transmembrane helix</keyword>
<dbReference type="PIRSF" id="PIRSF037442">
    <property type="entry name" value="UCP037442_abhydr"/>
    <property type="match status" value="1"/>
</dbReference>
<keyword evidence="1" id="KW-0812">Transmembrane</keyword>
<dbReference type="InterPro" id="IPR029058">
    <property type="entry name" value="AB_hydrolase_fold"/>
</dbReference>
<keyword evidence="3" id="KW-0378">Hydrolase</keyword>
<dbReference type="InterPro" id="IPR017208">
    <property type="entry name" value="UCP037442_abhydr"/>
</dbReference>
<accession>A0ABW0ZDX2</accession>
<feature type="transmembrane region" description="Helical" evidence="1">
    <location>
        <begin position="149"/>
        <end position="169"/>
    </location>
</feature>
<gene>
    <name evidence="3" type="ORF">ACFPQB_04590</name>
</gene>
<dbReference type="EMBL" id="JBHSNS010000001">
    <property type="protein sequence ID" value="MFC5728183.1"/>
    <property type="molecule type" value="Genomic_DNA"/>
</dbReference>
<dbReference type="Gene3D" id="3.40.50.1820">
    <property type="entry name" value="alpha/beta hydrolase"/>
    <property type="match status" value="1"/>
</dbReference>
<organism evidence="3 4">
    <name type="scientific">Nocardioides vastitatis</name>
    <dbReference type="NCBI Taxonomy" id="2568655"/>
    <lineage>
        <taxon>Bacteria</taxon>
        <taxon>Bacillati</taxon>
        <taxon>Actinomycetota</taxon>
        <taxon>Actinomycetes</taxon>
        <taxon>Propionibacteriales</taxon>
        <taxon>Nocardioidaceae</taxon>
        <taxon>Nocardioides</taxon>
    </lineage>
</organism>
<keyword evidence="1" id="KW-0472">Membrane</keyword>
<evidence type="ECO:0000256" key="1">
    <source>
        <dbReference type="SAM" id="Phobius"/>
    </source>
</evidence>
<dbReference type="Proteomes" id="UP001596072">
    <property type="component" value="Unassembled WGS sequence"/>
</dbReference>
<keyword evidence="4" id="KW-1185">Reference proteome</keyword>
<dbReference type="InterPro" id="IPR022742">
    <property type="entry name" value="Hydrolase_4"/>
</dbReference>
<name>A0ABW0ZDX2_9ACTN</name>
<dbReference type="SUPFAM" id="SSF53474">
    <property type="entry name" value="alpha/beta-Hydrolases"/>
    <property type="match status" value="1"/>
</dbReference>
<comment type="caution">
    <text evidence="3">The sequence shown here is derived from an EMBL/GenBank/DDBJ whole genome shotgun (WGS) entry which is preliminary data.</text>
</comment>
<evidence type="ECO:0000313" key="3">
    <source>
        <dbReference type="EMBL" id="MFC5728183.1"/>
    </source>
</evidence>
<proteinExistence type="predicted"/>
<dbReference type="GO" id="GO:0016787">
    <property type="term" value="F:hydrolase activity"/>
    <property type="evidence" value="ECO:0007669"/>
    <property type="project" value="UniProtKB-KW"/>
</dbReference>
<evidence type="ECO:0000313" key="4">
    <source>
        <dbReference type="Proteomes" id="UP001596072"/>
    </source>
</evidence>
<reference evidence="4" key="1">
    <citation type="journal article" date="2019" name="Int. J. Syst. Evol. Microbiol.">
        <title>The Global Catalogue of Microorganisms (GCM) 10K type strain sequencing project: providing services to taxonomists for standard genome sequencing and annotation.</title>
        <authorList>
            <consortium name="The Broad Institute Genomics Platform"/>
            <consortium name="The Broad Institute Genome Sequencing Center for Infectious Disease"/>
            <person name="Wu L."/>
            <person name="Ma J."/>
        </authorList>
    </citation>
    <scope>NUCLEOTIDE SEQUENCE [LARGE SCALE GENOMIC DNA]</scope>
    <source>
        <strain evidence="4">YIM 94188</strain>
    </source>
</reference>
<feature type="domain" description="Serine aminopeptidase S33" evidence="2">
    <location>
        <begin position="31"/>
        <end position="119"/>
    </location>
</feature>
<dbReference type="Pfam" id="PF12146">
    <property type="entry name" value="Hydrolase_4"/>
    <property type="match status" value="1"/>
</dbReference>
<protein>
    <submittedName>
        <fullName evidence="3">Alpha/beta fold hydrolase</fullName>
    </submittedName>
</protein>